<dbReference type="PROSITE" id="PS00747">
    <property type="entry name" value="GLUTR"/>
    <property type="match status" value="1"/>
</dbReference>
<dbReference type="Gene3D" id="3.30.460.30">
    <property type="entry name" value="Glutamyl-tRNA reductase, N-terminal domain"/>
    <property type="match status" value="1"/>
</dbReference>
<evidence type="ECO:0000259" key="15">
    <source>
        <dbReference type="Pfam" id="PF00745"/>
    </source>
</evidence>
<feature type="binding site" evidence="9 11">
    <location>
        <position position="117"/>
    </location>
    <ligand>
        <name>substrate</name>
    </ligand>
</feature>
<dbReference type="InterPro" id="IPR006151">
    <property type="entry name" value="Shikm_DH/Glu-tRNA_Rdtase"/>
</dbReference>
<dbReference type="EC" id="1.2.1.70" evidence="3 9"/>
<evidence type="ECO:0000256" key="6">
    <source>
        <dbReference type="ARBA" id="ARBA00023244"/>
    </source>
</evidence>
<dbReference type="Pfam" id="PF05201">
    <property type="entry name" value="GlutR_N"/>
    <property type="match status" value="1"/>
</dbReference>
<dbReference type="Pfam" id="PF00745">
    <property type="entry name" value="GlutR_dimer"/>
    <property type="match status" value="1"/>
</dbReference>
<evidence type="ECO:0000256" key="11">
    <source>
        <dbReference type="PIRSR" id="PIRSR000445-2"/>
    </source>
</evidence>
<dbReference type="EMBL" id="DRQG01000087">
    <property type="protein sequence ID" value="HGY55920.1"/>
    <property type="molecule type" value="Genomic_DNA"/>
</dbReference>
<reference evidence="18" key="1">
    <citation type="journal article" date="2020" name="mSystems">
        <title>Genome- and Community-Level Interaction Insights into Carbon Utilization and Element Cycling Functions of Hydrothermarchaeota in Hydrothermal Sediment.</title>
        <authorList>
            <person name="Zhou Z."/>
            <person name="Liu Y."/>
            <person name="Xu W."/>
            <person name="Pan J."/>
            <person name="Luo Z.H."/>
            <person name="Li M."/>
        </authorList>
    </citation>
    <scope>NUCLEOTIDE SEQUENCE [LARGE SCALE GENOMIC DNA]</scope>
    <source>
        <strain evidence="18">HyVt-577</strain>
    </source>
</reference>
<comment type="subunit">
    <text evidence="9">Homodimer.</text>
</comment>
<comment type="domain">
    <text evidence="9">Possesses an unusual extended V-shaped dimeric structure with each monomer consisting of three distinct domains arranged along a curved 'spinal' alpha-helix. The N-terminal catalytic domain specifically recognizes the glutamate moiety of the substrate. The second domain is the NADPH-binding domain, and the third C-terminal domain is responsible for dimerization.</text>
</comment>
<dbReference type="CDD" id="cd05213">
    <property type="entry name" value="NAD_bind_Glutamyl_tRNA_reduct"/>
    <property type="match status" value="1"/>
</dbReference>
<keyword evidence="4 9" id="KW-0521">NADP</keyword>
<feature type="domain" description="Tetrapyrrole biosynthesis glutamyl-tRNA reductase dimerisation" evidence="15">
    <location>
        <begin position="328"/>
        <end position="424"/>
    </location>
</feature>
<evidence type="ECO:0000256" key="5">
    <source>
        <dbReference type="ARBA" id="ARBA00023002"/>
    </source>
</evidence>
<comment type="similarity">
    <text evidence="2 9 14">Belongs to the glutamyl-tRNA reductase family.</text>
</comment>
<dbReference type="GO" id="GO:0019353">
    <property type="term" value="P:protoporphyrinogen IX biosynthetic process from glutamate"/>
    <property type="evidence" value="ECO:0007669"/>
    <property type="project" value="TreeGrafter"/>
</dbReference>
<comment type="miscellaneous">
    <text evidence="9">During catalysis, the active site Cys acts as a nucleophile attacking the alpha-carbonyl group of tRNA-bound glutamate with the formation of a thioester intermediate between enzyme and glutamate, and the concomitant release of tRNA(Glu). The thioester intermediate is finally reduced by direct hydride transfer from NADPH, to form the product GSA.</text>
</comment>
<evidence type="ECO:0000256" key="3">
    <source>
        <dbReference type="ARBA" id="ARBA00012970"/>
    </source>
</evidence>
<evidence type="ECO:0000256" key="7">
    <source>
        <dbReference type="ARBA" id="ARBA00047464"/>
    </source>
</evidence>
<feature type="binding site" evidence="9 11">
    <location>
        <position position="128"/>
    </location>
    <ligand>
        <name>substrate</name>
    </ligand>
</feature>
<comment type="function">
    <text evidence="9">Catalyzes the NADPH-dependent reduction of glutamyl-tRNA(Glu) to glutamate 1-semialdehyde (GSA).</text>
</comment>
<dbReference type="GO" id="GO:0050661">
    <property type="term" value="F:NADP binding"/>
    <property type="evidence" value="ECO:0007669"/>
    <property type="project" value="InterPro"/>
</dbReference>
<dbReference type="Gene3D" id="3.40.50.720">
    <property type="entry name" value="NAD(P)-binding Rossmann-like Domain"/>
    <property type="match status" value="1"/>
</dbReference>
<dbReference type="InterPro" id="IPR036291">
    <property type="entry name" value="NAD(P)-bd_dom_sf"/>
</dbReference>
<feature type="domain" description="Quinate/shikimate 5-dehydrogenase/glutamyl-tRNA reductase" evidence="16">
    <location>
        <begin position="179"/>
        <end position="314"/>
    </location>
</feature>
<accession>A0A7V4U0U8</accession>
<evidence type="ECO:0000256" key="13">
    <source>
        <dbReference type="PIRSR" id="PIRSR000445-4"/>
    </source>
</evidence>
<dbReference type="InterPro" id="IPR015896">
    <property type="entry name" value="4pyrrol_synth_GluRdtase_dimer"/>
</dbReference>
<protein>
    <recommendedName>
        <fullName evidence="8 9">Glutamyl-tRNA reductase</fullName>
        <shortName evidence="9">GluTR</shortName>
        <ecNumber evidence="3 9">1.2.1.70</ecNumber>
    </recommendedName>
</protein>
<dbReference type="PANTHER" id="PTHR43013">
    <property type="entry name" value="GLUTAMYL-TRNA REDUCTASE"/>
    <property type="match status" value="1"/>
</dbReference>
<evidence type="ECO:0000256" key="9">
    <source>
        <dbReference type="HAMAP-Rule" id="MF_00087"/>
    </source>
</evidence>
<feature type="binding site" evidence="9 11">
    <location>
        <begin position="122"/>
        <end position="124"/>
    </location>
    <ligand>
        <name>substrate</name>
    </ligand>
</feature>
<evidence type="ECO:0000256" key="8">
    <source>
        <dbReference type="ARBA" id="ARBA00068659"/>
    </source>
</evidence>
<dbReference type="AlphaFoldDB" id="A0A7V4U0U8"/>
<dbReference type="FunFam" id="3.40.50.720:FF:000031">
    <property type="entry name" value="Glutamyl-tRNA reductase"/>
    <property type="match status" value="1"/>
</dbReference>
<feature type="binding site" evidence="9 11">
    <location>
        <begin position="57"/>
        <end position="60"/>
    </location>
    <ligand>
        <name>substrate</name>
    </ligand>
</feature>
<gene>
    <name evidence="9" type="primary">hemA</name>
    <name evidence="18" type="ORF">ENK44_09470</name>
</gene>
<feature type="active site" description="Nucleophile" evidence="9 10">
    <location>
        <position position="58"/>
    </location>
</feature>
<evidence type="ECO:0000256" key="10">
    <source>
        <dbReference type="PIRSR" id="PIRSR000445-1"/>
    </source>
</evidence>
<dbReference type="FunFam" id="3.30.460.30:FF:000001">
    <property type="entry name" value="Glutamyl-tRNA reductase"/>
    <property type="match status" value="1"/>
</dbReference>
<dbReference type="Pfam" id="PF01488">
    <property type="entry name" value="Shikimate_DH"/>
    <property type="match status" value="1"/>
</dbReference>
<organism evidence="18">
    <name type="scientific">Caldithrix abyssi</name>
    <dbReference type="NCBI Taxonomy" id="187145"/>
    <lineage>
        <taxon>Bacteria</taxon>
        <taxon>Pseudomonadati</taxon>
        <taxon>Calditrichota</taxon>
        <taxon>Calditrichia</taxon>
        <taxon>Calditrichales</taxon>
        <taxon>Calditrichaceae</taxon>
        <taxon>Caldithrix</taxon>
    </lineage>
</organism>
<dbReference type="NCBIfam" id="TIGR01035">
    <property type="entry name" value="hemA"/>
    <property type="match status" value="1"/>
</dbReference>
<evidence type="ECO:0000256" key="2">
    <source>
        <dbReference type="ARBA" id="ARBA00005916"/>
    </source>
</evidence>
<comment type="caution">
    <text evidence="18">The sequence shown here is derived from an EMBL/GenBank/DDBJ whole genome shotgun (WGS) entry which is preliminary data.</text>
</comment>
<dbReference type="InterPro" id="IPR018214">
    <property type="entry name" value="GluRdtase_CS"/>
</dbReference>
<feature type="domain" description="Glutamyl-tRNA reductase N-terminal" evidence="17">
    <location>
        <begin position="14"/>
        <end position="164"/>
    </location>
</feature>
<dbReference type="HAMAP" id="MF_00087">
    <property type="entry name" value="Glu_tRNA_reductase"/>
    <property type="match status" value="1"/>
</dbReference>
<evidence type="ECO:0000256" key="1">
    <source>
        <dbReference type="ARBA" id="ARBA00005059"/>
    </source>
</evidence>
<dbReference type="UniPathway" id="UPA00251">
    <property type="reaction ID" value="UER00316"/>
</dbReference>
<dbReference type="PIRSF" id="PIRSF000445">
    <property type="entry name" value="4pyrrol_synth_GluRdtase"/>
    <property type="match status" value="1"/>
</dbReference>
<feature type="binding site" evidence="9 12">
    <location>
        <begin position="197"/>
        <end position="202"/>
    </location>
    <ligand>
        <name>NADP(+)</name>
        <dbReference type="ChEBI" id="CHEBI:58349"/>
    </ligand>
</feature>
<comment type="pathway">
    <text evidence="1 9 14">Porphyrin-containing compound metabolism; protoporphyrin-IX biosynthesis; 5-aminolevulinate from L-glutamyl-tRNA(Glu): step 1/2.</text>
</comment>
<dbReference type="InterPro" id="IPR015895">
    <property type="entry name" value="4pyrrol_synth_GluRdtase_N"/>
</dbReference>
<evidence type="ECO:0000259" key="17">
    <source>
        <dbReference type="Pfam" id="PF05201"/>
    </source>
</evidence>
<dbReference type="SUPFAM" id="SSF69742">
    <property type="entry name" value="Glutamyl tRNA-reductase catalytic, N-terminal domain"/>
    <property type="match status" value="1"/>
</dbReference>
<evidence type="ECO:0000256" key="12">
    <source>
        <dbReference type="PIRSR" id="PIRSR000445-3"/>
    </source>
</evidence>
<dbReference type="Proteomes" id="UP000885779">
    <property type="component" value="Unassembled WGS sequence"/>
</dbReference>
<dbReference type="InterPro" id="IPR036343">
    <property type="entry name" value="GluRdtase_N_sf"/>
</dbReference>
<dbReference type="InterPro" id="IPR036453">
    <property type="entry name" value="GluRdtase_dimer_dom_sf"/>
</dbReference>
<sequence length="428" mass="48785">MQTNSEIKIPIASIGISHKTAGVEIRDRVALNAEEQKFTAGEIMRLFNVDGCLIISTCNRTEVYVSGEKSEDRMPEICIWLNEYKKCSYFTDAKITYRLNGSKAVRHFFEVVSGLDSQIIGEPQITGQVKDSYNLAHDSSMTDTILNKLFNFGLQAEKKVRSETFLSDGAVSVSFAGVELARKIFNNLNDKTVLLIGAGETAELAAIHFLEKGVKELYIANRTYENAKKLASKLGGRAFGLQELPAALTEADIVISATSSNNHVVTRDIMLPVFKERYDKPMFLIDLAIPRDIDPAVDKIEGVYLYNLDNLQEIVQMNLDKRKQEIPKASKIIDEYVHDFQKWISSHSVSFIIKRLKAHFDRLRIKELDRLRKRLPVNGFEEIDYLTQSIMNKLMHQHIKALKKIVNNPELYQQQVEFILDLYELEDE</sequence>
<dbReference type="SUPFAM" id="SSF69075">
    <property type="entry name" value="Glutamyl tRNA-reductase dimerization domain"/>
    <property type="match status" value="1"/>
</dbReference>
<keyword evidence="6 9" id="KW-0627">Porphyrin biosynthesis</keyword>
<evidence type="ECO:0000256" key="4">
    <source>
        <dbReference type="ARBA" id="ARBA00022857"/>
    </source>
</evidence>
<dbReference type="InterPro" id="IPR000343">
    <property type="entry name" value="4pyrrol_synth_GluRdtase"/>
</dbReference>
<keyword evidence="5 9" id="KW-0560">Oxidoreductase</keyword>
<comment type="catalytic activity">
    <reaction evidence="7 9 14">
        <text>(S)-4-amino-5-oxopentanoate + tRNA(Glu) + NADP(+) = L-glutamyl-tRNA(Glu) + NADPH + H(+)</text>
        <dbReference type="Rhea" id="RHEA:12344"/>
        <dbReference type="Rhea" id="RHEA-COMP:9663"/>
        <dbReference type="Rhea" id="RHEA-COMP:9680"/>
        <dbReference type="ChEBI" id="CHEBI:15378"/>
        <dbReference type="ChEBI" id="CHEBI:57501"/>
        <dbReference type="ChEBI" id="CHEBI:57783"/>
        <dbReference type="ChEBI" id="CHEBI:58349"/>
        <dbReference type="ChEBI" id="CHEBI:78442"/>
        <dbReference type="ChEBI" id="CHEBI:78520"/>
        <dbReference type="EC" id="1.2.1.70"/>
    </reaction>
</comment>
<proteinExistence type="inferred from homology"/>
<dbReference type="PANTHER" id="PTHR43013:SF1">
    <property type="entry name" value="GLUTAMYL-TRNA REDUCTASE"/>
    <property type="match status" value="1"/>
</dbReference>
<evidence type="ECO:0000259" key="16">
    <source>
        <dbReference type="Pfam" id="PF01488"/>
    </source>
</evidence>
<dbReference type="GO" id="GO:0008883">
    <property type="term" value="F:glutamyl-tRNA reductase activity"/>
    <property type="evidence" value="ECO:0007669"/>
    <property type="project" value="UniProtKB-UniRule"/>
</dbReference>
<feature type="site" description="Important for activity" evidence="9 13">
    <location>
        <position position="107"/>
    </location>
</feature>
<dbReference type="SUPFAM" id="SSF51735">
    <property type="entry name" value="NAD(P)-binding Rossmann-fold domains"/>
    <property type="match status" value="1"/>
</dbReference>
<evidence type="ECO:0000313" key="18">
    <source>
        <dbReference type="EMBL" id="HGY55920.1"/>
    </source>
</evidence>
<evidence type="ECO:0000256" key="14">
    <source>
        <dbReference type="RuleBase" id="RU000584"/>
    </source>
</evidence>
<name>A0A7V4U0U8_CALAY</name>